<evidence type="ECO:0000313" key="3">
    <source>
        <dbReference type="Proteomes" id="UP000005444"/>
    </source>
</evidence>
<dbReference type="PATRIC" id="fig|701521.8.peg.234"/>
<dbReference type="KEGG" id="pce:PECL_244"/>
<name>G8PAC8_PEDCP</name>
<proteinExistence type="predicted"/>
<dbReference type="SUPFAM" id="SSF117916">
    <property type="entry name" value="Fe-S cluster assembly (FSCA) domain-like"/>
    <property type="match status" value="1"/>
</dbReference>
<dbReference type="PANTHER" id="PTHR42831">
    <property type="entry name" value="FE-S PROTEIN MATURATION AUXILIARY FACTOR YITW"/>
    <property type="match status" value="1"/>
</dbReference>
<dbReference type="eggNOG" id="COG2151">
    <property type="taxonomic scope" value="Bacteria"/>
</dbReference>
<gene>
    <name evidence="2" type="ordered locus">PECL_244</name>
</gene>
<dbReference type="STRING" id="701521.PECL_244"/>
<protein>
    <recommendedName>
        <fullName evidence="1">MIP18 family-like domain-containing protein</fullName>
    </recommendedName>
</protein>
<accession>G8PAC8</accession>
<dbReference type="InterPro" id="IPR002744">
    <property type="entry name" value="MIP18-like"/>
</dbReference>
<keyword evidence="3" id="KW-1185">Reference proteome</keyword>
<evidence type="ECO:0000313" key="2">
    <source>
        <dbReference type="EMBL" id="AEV94567.1"/>
    </source>
</evidence>
<evidence type="ECO:0000259" key="1">
    <source>
        <dbReference type="Pfam" id="PF01883"/>
    </source>
</evidence>
<dbReference type="AlphaFoldDB" id="G8PAC8"/>
<dbReference type="Proteomes" id="UP000005444">
    <property type="component" value="Chromosome"/>
</dbReference>
<feature type="domain" description="MIP18 family-like" evidence="1">
    <location>
        <begin position="7"/>
        <end position="80"/>
    </location>
</feature>
<dbReference type="Pfam" id="PF01883">
    <property type="entry name" value="FeS_assembly_P"/>
    <property type="match status" value="1"/>
</dbReference>
<dbReference type="RefSeq" id="WP_014214765.1">
    <property type="nucleotide sequence ID" value="NC_016605.1"/>
</dbReference>
<organism evidence="2 3">
    <name type="scientific">Pediococcus claussenii (strain ATCC BAA-344 / DSM 14800 / JCM 18046 / KCTC 3811 / LMG 21948 / P06)</name>
    <dbReference type="NCBI Taxonomy" id="701521"/>
    <lineage>
        <taxon>Bacteria</taxon>
        <taxon>Bacillati</taxon>
        <taxon>Bacillota</taxon>
        <taxon>Bacilli</taxon>
        <taxon>Lactobacillales</taxon>
        <taxon>Lactobacillaceae</taxon>
        <taxon>Pediococcus</taxon>
    </lineage>
</organism>
<reference evidence="2 3" key="1">
    <citation type="journal article" date="2012" name="J. Bacteriol.">
        <title>Complete Genome Sequence of the Beer Spoilage Organism Pediococcus claussenii ATCC BAA-344T.</title>
        <authorList>
            <person name="Pittet V."/>
            <person name="Abegunde T."/>
            <person name="Marfleet T."/>
            <person name="Haakensen M."/>
            <person name="Morrow K."/>
            <person name="Jayaprakash T."/>
            <person name="Schroeder K."/>
            <person name="Trost B."/>
            <person name="Byrns S."/>
            <person name="Bergsveinson J."/>
            <person name="Kusalik A."/>
            <person name="Ziola B."/>
        </authorList>
    </citation>
    <scope>NUCLEOTIDE SEQUENCE [LARGE SCALE GENOMIC DNA]</scope>
    <source>
        <strain evidence="2 3">ATCC BAA-344</strain>
    </source>
</reference>
<dbReference type="Gene3D" id="3.30.300.130">
    <property type="entry name" value="Fe-S cluster assembly (FSCA)"/>
    <property type="match status" value="1"/>
</dbReference>
<dbReference type="PANTHER" id="PTHR42831:SF1">
    <property type="entry name" value="FE-S PROTEIN MATURATION AUXILIARY FACTOR YITW"/>
    <property type="match status" value="1"/>
</dbReference>
<dbReference type="HOGENOM" id="CLU_091588_2_0_9"/>
<dbReference type="InterPro" id="IPR034904">
    <property type="entry name" value="FSCA_dom_sf"/>
</dbReference>
<sequence>MAEATFKEQAYEALSHVIDPELDVDLVSMGLIYDAKLTDEGVAEITMTLTIVGCPLTEWLADAIQKEIQKIKGIKEIEIEIVWEPAWSEEMMTREARVQLGIY</sequence>
<dbReference type="EMBL" id="CP003137">
    <property type="protein sequence ID" value="AEV94567.1"/>
    <property type="molecule type" value="Genomic_DNA"/>
</dbReference>
<dbReference type="InterPro" id="IPR052339">
    <property type="entry name" value="Fe-S_Maturation_MIP18"/>
</dbReference>